<name>A0A327JIQ7_9HYPH</name>
<dbReference type="Gene3D" id="3.30.70.3090">
    <property type="entry name" value="ORF SCO4226, nickel-binding ferredoxin-like monomer"/>
    <property type="match status" value="1"/>
</dbReference>
<evidence type="ECO:0000313" key="1">
    <source>
        <dbReference type="EMBL" id="RAI25234.1"/>
    </source>
</evidence>
<dbReference type="Proteomes" id="UP000249299">
    <property type="component" value="Unassembled WGS sequence"/>
</dbReference>
<dbReference type="OrthoDB" id="9800027at2"/>
<organism evidence="1 2">
    <name type="scientific">Rhodobium orientis</name>
    <dbReference type="NCBI Taxonomy" id="34017"/>
    <lineage>
        <taxon>Bacteria</taxon>
        <taxon>Pseudomonadati</taxon>
        <taxon>Pseudomonadota</taxon>
        <taxon>Alphaproteobacteria</taxon>
        <taxon>Hyphomicrobiales</taxon>
        <taxon>Rhodobiaceae</taxon>
        <taxon>Rhodobium</taxon>
    </lineage>
</organism>
<evidence type="ECO:0008006" key="3">
    <source>
        <dbReference type="Google" id="ProtNLM"/>
    </source>
</evidence>
<evidence type="ECO:0000313" key="2">
    <source>
        <dbReference type="Proteomes" id="UP000249299"/>
    </source>
</evidence>
<gene>
    <name evidence="1" type="ORF">CH339_18990</name>
</gene>
<dbReference type="InterPro" id="IPR025336">
    <property type="entry name" value="SCO4226-like"/>
</dbReference>
<accession>A0A327JIQ7</accession>
<dbReference type="InterPro" id="IPR042557">
    <property type="entry name" value="SCO4226"/>
</dbReference>
<proteinExistence type="predicted"/>
<dbReference type="Pfam" id="PF14026">
    <property type="entry name" value="SCO4226-like"/>
    <property type="match status" value="1"/>
</dbReference>
<dbReference type="AlphaFoldDB" id="A0A327JIQ7"/>
<sequence>MRPMKFFIDTHDAAKETFPPGLTPVQFDGFFAQYEEACAEEEVVILRVHVAYEAGRAFCFTMAPNADCVRRAHERVSLPFDSICEVKTATPGDTFFRPHAA</sequence>
<dbReference type="EMBL" id="NPEV01000052">
    <property type="protein sequence ID" value="RAI25234.1"/>
    <property type="molecule type" value="Genomic_DNA"/>
</dbReference>
<comment type="caution">
    <text evidence="1">The sequence shown here is derived from an EMBL/GenBank/DDBJ whole genome shotgun (WGS) entry which is preliminary data.</text>
</comment>
<keyword evidence="2" id="KW-1185">Reference proteome</keyword>
<protein>
    <recommendedName>
        <fullName evidence="3">DUF4242 domain-containing protein</fullName>
    </recommendedName>
</protein>
<dbReference type="RefSeq" id="WP_111435972.1">
    <property type="nucleotide sequence ID" value="NZ_NPEV01000052.1"/>
</dbReference>
<reference evidence="1 2" key="1">
    <citation type="submission" date="2017-07" db="EMBL/GenBank/DDBJ databases">
        <title>Draft Genome Sequences of Select Purple Nonsulfur Bacteria.</title>
        <authorList>
            <person name="Lasarre B."/>
            <person name="Mckinlay J.B."/>
        </authorList>
    </citation>
    <scope>NUCLEOTIDE SEQUENCE [LARGE SCALE GENOMIC DNA]</scope>
    <source>
        <strain evidence="1 2">DSM 11290</strain>
    </source>
</reference>